<dbReference type="CDD" id="cd00586">
    <property type="entry name" value="4HBT"/>
    <property type="match status" value="1"/>
</dbReference>
<organism evidence="1 2">
    <name type="scientific">Pseudonocardia acidicola</name>
    <dbReference type="NCBI Taxonomy" id="2724939"/>
    <lineage>
        <taxon>Bacteria</taxon>
        <taxon>Bacillati</taxon>
        <taxon>Actinomycetota</taxon>
        <taxon>Actinomycetes</taxon>
        <taxon>Pseudonocardiales</taxon>
        <taxon>Pseudonocardiaceae</taxon>
        <taxon>Pseudonocardia</taxon>
    </lineage>
</organism>
<dbReference type="EMBL" id="JAAXLA010000085">
    <property type="protein sequence ID" value="NMI01461.1"/>
    <property type="molecule type" value="Genomic_DNA"/>
</dbReference>
<protein>
    <submittedName>
        <fullName evidence="1">Acyl-CoA thioesterase</fullName>
    </submittedName>
</protein>
<sequence>MARYVAQVPLRWTDQDSYRHLNHARTVTLLEEARIELFFGAAGDAGITGFADGLLVAGLEVDYRRQIPYRSQPLRVTMWVHEVRAASFSIDYEMHDGPDETDPVAVGARTRMAIVDLDAQRPRRLTAPEREFLGRWADGEGA</sequence>
<name>A0ABX1SK73_9PSEU</name>
<evidence type="ECO:0000313" key="2">
    <source>
        <dbReference type="Proteomes" id="UP000820669"/>
    </source>
</evidence>
<dbReference type="Pfam" id="PF13279">
    <property type="entry name" value="4HBT_2"/>
    <property type="match status" value="1"/>
</dbReference>
<gene>
    <name evidence="1" type="ORF">HF526_29820</name>
</gene>
<keyword evidence="2" id="KW-1185">Reference proteome</keyword>
<proteinExistence type="predicted"/>
<dbReference type="Proteomes" id="UP000820669">
    <property type="component" value="Unassembled WGS sequence"/>
</dbReference>
<dbReference type="SUPFAM" id="SSF54637">
    <property type="entry name" value="Thioesterase/thiol ester dehydrase-isomerase"/>
    <property type="match status" value="1"/>
</dbReference>
<accession>A0ABX1SK73</accession>
<dbReference type="RefSeq" id="WP_169384919.1">
    <property type="nucleotide sequence ID" value="NZ_JAAXLA010000085.1"/>
</dbReference>
<reference evidence="1 2" key="1">
    <citation type="submission" date="2020-04" db="EMBL/GenBank/DDBJ databases">
        <authorList>
            <person name="Klaysubun C."/>
            <person name="Duangmal K."/>
            <person name="Lipun K."/>
        </authorList>
    </citation>
    <scope>NUCLEOTIDE SEQUENCE [LARGE SCALE GENOMIC DNA]</scope>
    <source>
        <strain evidence="1 2">K10HN5</strain>
    </source>
</reference>
<dbReference type="InterPro" id="IPR050563">
    <property type="entry name" value="4-hydroxybenzoyl-CoA_TE"/>
</dbReference>
<evidence type="ECO:0000313" key="1">
    <source>
        <dbReference type="EMBL" id="NMI01461.1"/>
    </source>
</evidence>
<dbReference type="PANTHER" id="PTHR31793">
    <property type="entry name" value="4-HYDROXYBENZOYL-COA THIOESTERASE FAMILY MEMBER"/>
    <property type="match status" value="1"/>
</dbReference>
<dbReference type="PANTHER" id="PTHR31793:SF24">
    <property type="entry name" value="LONG-CHAIN ACYL-COA THIOESTERASE FADM"/>
    <property type="match status" value="1"/>
</dbReference>
<comment type="caution">
    <text evidence="1">The sequence shown here is derived from an EMBL/GenBank/DDBJ whole genome shotgun (WGS) entry which is preliminary data.</text>
</comment>
<dbReference type="Gene3D" id="3.10.129.10">
    <property type="entry name" value="Hotdog Thioesterase"/>
    <property type="match status" value="1"/>
</dbReference>
<dbReference type="InterPro" id="IPR029069">
    <property type="entry name" value="HotDog_dom_sf"/>
</dbReference>